<name>A0AAV4BPA1_9GAST</name>
<evidence type="ECO:0000259" key="8">
    <source>
        <dbReference type="PROSITE" id="PS51511"/>
    </source>
</evidence>
<feature type="region of interest" description="Disordered" evidence="6">
    <location>
        <begin position="769"/>
        <end position="795"/>
    </location>
</feature>
<gene>
    <name evidence="9" type="ORF">PoB_004744500</name>
</gene>
<dbReference type="EMBL" id="BLXT01005227">
    <property type="protein sequence ID" value="GFO20940.1"/>
    <property type="molecule type" value="Genomic_DNA"/>
</dbReference>
<comment type="caution">
    <text evidence="9">The sequence shown here is derived from an EMBL/GenBank/DDBJ whole genome shotgun (WGS) entry which is preliminary data.</text>
</comment>
<feature type="region of interest" description="Disordered" evidence="6">
    <location>
        <begin position="388"/>
        <end position="410"/>
    </location>
</feature>
<dbReference type="SUPFAM" id="SSF144270">
    <property type="entry name" value="Eferin C-derminal domain-like"/>
    <property type="match status" value="1"/>
</dbReference>
<dbReference type="Gene3D" id="2.60.40.150">
    <property type="entry name" value="C2 domain"/>
    <property type="match status" value="1"/>
</dbReference>
<dbReference type="AlphaFoldDB" id="A0AAV4BPA1"/>
<dbReference type="PANTHER" id="PTHR15746">
    <property type="entry name" value="RAB11-RELATED"/>
    <property type="match status" value="1"/>
</dbReference>
<feature type="region of interest" description="Disordered" evidence="6">
    <location>
        <begin position="474"/>
        <end position="644"/>
    </location>
</feature>
<keyword evidence="3" id="KW-0597">Phosphoprotein</keyword>
<organism evidence="9 10">
    <name type="scientific">Plakobranchus ocellatus</name>
    <dbReference type="NCBI Taxonomy" id="259542"/>
    <lineage>
        <taxon>Eukaryota</taxon>
        <taxon>Metazoa</taxon>
        <taxon>Spiralia</taxon>
        <taxon>Lophotrochozoa</taxon>
        <taxon>Mollusca</taxon>
        <taxon>Gastropoda</taxon>
        <taxon>Heterobranchia</taxon>
        <taxon>Euthyneura</taxon>
        <taxon>Panpulmonata</taxon>
        <taxon>Sacoglossa</taxon>
        <taxon>Placobranchoidea</taxon>
        <taxon>Plakobranchidae</taxon>
        <taxon>Plakobranchus</taxon>
    </lineage>
</organism>
<protein>
    <submittedName>
        <fullName evidence="9">Rab11-interacting protein</fullName>
    </submittedName>
</protein>
<dbReference type="InterPro" id="IPR037245">
    <property type="entry name" value="FIP-RBD_C_sf"/>
</dbReference>
<reference evidence="9 10" key="1">
    <citation type="journal article" date="2021" name="Elife">
        <title>Chloroplast acquisition without the gene transfer in kleptoplastic sea slugs, Plakobranchus ocellatus.</title>
        <authorList>
            <person name="Maeda T."/>
            <person name="Takahashi S."/>
            <person name="Yoshida T."/>
            <person name="Shimamura S."/>
            <person name="Takaki Y."/>
            <person name="Nagai Y."/>
            <person name="Toyoda A."/>
            <person name="Suzuki Y."/>
            <person name="Arimoto A."/>
            <person name="Ishii H."/>
            <person name="Satoh N."/>
            <person name="Nishiyama T."/>
            <person name="Hasebe M."/>
            <person name="Maruyama T."/>
            <person name="Minagawa J."/>
            <person name="Obokata J."/>
            <person name="Shigenobu S."/>
        </authorList>
    </citation>
    <scope>NUCLEOTIDE SEQUENCE [LARGE SCALE GENOMIC DNA]</scope>
</reference>
<feature type="region of interest" description="Disordered" evidence="6">
    <location>
        <begin position="681"/>
        <end position="704"/>
    </location>
</feature>
<dbReference type="SMART" id="SM00239">
    <property type="entry name" value="C2"/>
    <property type="match status" value="1"/>
</dbReference>
<evidence type="ECO:0000256" key="4">
    <source>
        <dbReference type="ARBA" id="ARBA00022753"/>
    </source>
</evidence>
<feature type="compositionally biased region" description="Basic and acidic residues" evidence="6">
    <location>
        <begin position="150"/>
        <end position="165"/>
    </location>
</feature>
<feature type="compositionally biased region" description="Pro residues" evidence="6">
    <location>
        <begin position="573"/>
        <end position="585"/>
    </location>
</feature>
<dbReference type="InterPro" id="IPR035892">
    <property type="entry name" value="C2_domain_sf"/>
</dbReference>
<evidence type="ECO:0000256" key="5">
    <source>
        <dbReference type="ARBA" id="ARBA00022927"/>
    </source>
</evidence>
<dbReference type="PANTHER" id="PTHR15746:SF23">
    <property type="entry name" value="RAB11 INTERACTING PROTEIN, ISOFORM A"/>
    <property type="match status" value="1"/>
</dbReference>
<feature type="compositionally biased region" description="Polar residues" evidence="6">
    <location>
        <begin position="270"/>
        <end position="292"/>
    </location>
</feature>
<feature type="domain" description="C2" evidence="7">
    <location>
        <begin position="1"/>
        <end position="88"/>
    </location>
</feature>
<dbReference type="GO" id="GO:0015031">
    <property type="term" value="P:protein transport"/>
    <property type="evidence" value="ECO:0007669"/>
    <property type="project" value="UniProtKB-KW"/>
</dbReference>
<evidence type="ECO:0000256" key="3">
    <source>
        <dbReference type="ARBA" id="ARBA00022553"/>
    </source>
</evidence>
<dbReference type="Pfam" id="PF09457">
    <property type="entry name" value="RBD-FIP"/>
    <property type="match status" value="1"/>
</dbReference>
<evidence type="ECO:0000256" key="6">
    <source>
        <dbReference type="SAM" id="MobiDB-lite"/>
    </source>
</evidence>
<evidence type="ECO:0000256" key="1">
    <source>
        <dbReference type="ARBA" id="ARBA00004172"/>
    </source>
</evidence>
<evidence type="ECO:0000313" key="9">
    <source>
        <dbReference type="EMBL" id="GFO20940.1"/>
    </source>
</evidence>
<dbReference type="GO" id="GO:0045055">
    <property type="term" value="P:regulated exocytosis"/>
    <property type="evidence" value="ECO:0007669"/>
    <property type="project" value="TreeGrafter"/>
</dbReference>
<dbReference type="Gene3D" id="1.20.5.2440">
    <property type="match status" value="1"/>
</dbReference>
<dbReference type="InterPro" id="IPR019018">
    <property type="entry name" value="Rab-bd_FIP-RBD"/>
</dbReference>
<dbReference type="PROSITE" id="PS51511">
    <property type="entry name" value="FIP_RBD"/>
    <property type="match status" value="1"/>
</dbReference>
<proteinExistence type="predicted"/>
<feature type="region of interest" description="Disordered" evidence="6">
    <location>
        <begin position="425"/>
        <end position="457"/>
    </location>
</feature>
<dbReference type="PROSITE" id="PS50004">
    <property type="entry name" value="C2"/>
    <property type="match status" value="1"/>
</dbReference>
<feature type="domain" description="FIP-RBD" evidence="8">
    <location>
        <begin position="817"/>
        <end position="879"/>
    </location>
</feature>
<feature type="compositionally biased region" description="Polar residues" evidence="6">
    <location>
        <begin position="626"/>
        <end position="638"/>
    </location>
</feature>
<dbReference type="Proteomes" id="UP000735302">
    <property type="component" value="Unassembled WGS sequence"/>
</dbReference>
<keyword evidence="5" id="KW-0653">Protein transport</keyword>
<feature type="compositionally biased region" description="Basic residues" evidence="6">
    <location>
        <begin position="501"/>
        <end position="512"/>
    </location>
</feature>
<dbReference type="InterPro" id="IPR037789">
    <property type="entry name" value="FIP_classI"/>
</dbReference>
<dbReference type="GO" id="GO:0055037">
    <property type="term" value="C:recycling endosome"/>
    <property type="evidence" value="ECO:0007669"/>
    <property type="project" value="UniProtKB-SubCell"/>
</dbReference>
<feature type="region of interest" description="Disordered" evidence="6">
    <location>
        <begin position="259"/>
        <end position="292"/>
    </location>
</feature>
<feature type="compositionally biased region" description="Low complexity" evidence="6">
    <location>
        <begin position="593"/>
        <end position="607"/>
    </location>
</feature>
<feature type="compositionally biased region" description="Polar residues" evidence="6">
    <location>
        <begin position="686"/>
        <end position="704"/>
    </location>
</feature>
<feature type="compositionally biased region" description="Low complexity" evidence="6">
    <location>
        <begin position="481"/>
        <end position="490"/>
    </location>
</feature>
<evidence type="ECO:0000313" key="10">
    <source>
        <dbReference type="Proteomes" id="UP000735302"/>
    </source>
</evidence>
<comment type="subcellular location">
    <subcellularLocation>
        <location evidence="1">Recycling endosome</location>
    </subcellularLocation>
</comment>
<keyword evidence="2" id="KW-0813">Transport</keyword>
<dbReference type="Pfam" id="PF00168">
    <property type="entry name" value="C2"/>
    <property type="match status" value="1"/>
</dbReference>
<feature type="compositionally biased region" description="Low complexity" evidence="6">
    <location>
        <begin position="259"/>
        <end position="269"/>
    </location>
</feature>
<evidence type="ECO:0000256" key="2">
    <source>
        <dbReference type="ARBA" id="ARBA00022448"/>
    </source>
</evidence>
<feature type="region of interest" description="Disordered" evidence="6">
    <location>
        <begin position="149"/>
        <end position="178"/>
    </location>
</feature>
<keyword evidence="10" id="KW-1185">Reference proteome</keyword>
<feature type="compositionally biased region" description="Polar residues" evidence="6">
    <location>
        <begin position="782"/>
        <end position="795"/>
    </location>
</feature>
<dbReference type="InterPro" id="IPR000008">
    <property type="entry name" value="C2_dom"/>
</dbReference>
<keyword evidence="4" id="KW-0967">Endosome</keyword>
<sequence length="884" mass="96245">MLLAVVLSGNNDVFATIQLGREKYQTSTIKNALNPEWFEECDLTIPHMHSVVEVTLYHRGLLSDDFLGYAAVPIWEQKVADTPRSSWVSLHSKPSKSGDSKYRGELEVKLTFHCQSKTDFGPSGLKKRTPSIRNLASVFGDKFRFTRSRSFRENRRDPEGGKVDRVQGQPGAVEDDTPEAVKGRLKPSLSRALPMAPIPTTISAPHPRAPVHFSALDIGHSPWEVSRDGSDGLTRSYSMSAAYIKSMSLERGPRVFNSSTASTNSATTNIPVVNSTGASSMGGKTNGNTSASTSNIDTNINISKITSTNSFDNVGAADADPLAMLKNINGSLDWTDSAAPPVSQVYSQSVHNLPGERRSCAELPPHHIPTLPLPLSSCVRSQDDSALSALSRDYSTKQPQPTRGQRGRTMSDIQIGSLSHREVTNSNAHYNSGDAPLAFLRPPPPPPSSVPGQTWREHFYSGVGGGAIYESIKERTEPENSLSSSSSSTSDGESVPMPKSSRVKRGQKKHPHNVPIMGRDDLLLQQRHHQQQIQQLYRQPCRRPNNANPEQPGLDPSPTKSGAIPWGGHATPPQLPLTRPAPRPNSYPNAAMSFCSSPSLDSSQQNSEQLQALSVRDSGILDDRSSSQGNSLEGSGITTPDCASITSGVAPTTITTASRGFVGQGKSNTVHSHCVENPVVMRSRTPDPNMSSLVGPGSISSTYPTKPGSGGILYHLDRELAFTNGSQHTKHGGMVGDYQTEPGLQAGLTTLPGHWPRRENSQGDFIVRKRSRGERDRLRQARQATSQGNRRHTVQSLESCLPGAYSDSQSEANASPRQEISKGLLAAYSNMNKEELLRVVIQAKAQMIRKDQYIRDLETYIDDLLVRVMETTPRLLTRPNMLRL</sequence>
<evidence type="ECO:0000259" key="7">
    <source>
        <dbReference type="PROSITE" id="PS50004"/>
    </source>
</evidence>
<dbReference type="SUPFAM" id="SSF49562">
    <property type="entry name" value="C2 domain (Calcium/lipid-binding domain, CaLB)"/>
    <property type="match status" value="1"/>
</dbReference>
<accession>A0AAV4BPA1</accession>
<dbReference type="GO" id="GO:0031267">
    <property type="term" value="F:small GTPase binding"/>
    <property type="evidence" value="ECO:0007669"/>
    <property type="project" value="InterPro"/>
</dbReference>